<dbReference type="InterPro" id="IPR029058">
    <property type="entry name" value="AB_hydrolase_fold"/>
</dbReference>
<dbReference type="RefSeq" id="XP_040688737.1">
    <property type="nucleotide sequence ID" value="XM_040833031.1"/>
</dbReference>
<evidence type="ECO:0000313" key="2">
    <source>
        <dbReference type="Proteomes" id="UP000184383"/>
    </source>
</evidence>
<dbReference type="OrthoDB" id="408373at2759"/>
<dbReference type="VEuPathDB" id="FungiDB:ASPWEDRAFT_27736"/>
<proteinExistence type="predicted"/>
<accession>A0A1L9RJI6</accession>
<evidence type="ECO:0000313" key="1">
    <source>
        <dbReference type="EMBL" id="OJJ35061.1"/>
    </source>
</evidence>
<keyword evidence="2" id="KW-1185">Reference proteome</keyword>
<dbReference type="Gene3D" id="3.40.50.1820">
    <property type="entry name" value="alpha/beta hydrolase"/>
    <property type="match status" value="1"/>
</dbReference>
<dbReference type="EMBL" id="KV878212">
    <property type="protein sequence ID" value="OJJ35061.1"/>
    <property type="molecule type" value="Genomic_DNA"/>
</dbReference>
<sequence>MTVTPGIITRNGVDIYYEVRGKGPFLILIPGAQVAGNRPILVFASSNGSAPAIELLRLYPGLVRKLVLHDPILFDMLGSDSKEPANSRRVVDIYRSSGAAAASQAFLPMVTSESDREGIRASADYQQLVAMVIEGFPFFFDCEIEAILAYKTPTEFLKGCRGKICLVAGELTKTTATAEPIIALAKAIECPVSRIVGGHTGYIPYPEEFARDLSAILHRSTNVKRMAKI</sequence>
<reference evidence="2" key="1">
    <citation type="journal article" date="2017" name="Genome Biol.">
        <title>Comparative genomics reveals high biological diversity and specific adaptations in the industrially and medically important fungal genus Aspergillus.</title>
        <authorList>
            <person name="de Vries R.P."/>
            <person name="Riley R."/>
            <person name="Wiebenga A."/>
            <person name="Aguilar-Osorio G."/>
            <person name="Amillis S."/>
            <person name="Uchima C.A."/>
            <person name="Anderluh G."/>
            <person name="Asadollahi M."/>
            <person name="Askin M."/>
            <person name="Barry K."/>
            <person name="Battaglia E."/>
            <person name="Bayram O."/>
            <person name="Benocci T."/>
            <person name="Braus-Stromeyer S.A."/>
            <person name="Caldana C."/>
            <person name="Canovas D."/>
            <person name="Cerqueira G.C."/>
            <person name="Chen F."/>
            <person name="Chen W."/>
            <person name="Choi C."/>
            <person name="Clum A."/>
            <person name="Dos Santos R.A."/>
            <person name="Damasio A.R."/>
            <person name="Diallinas G."/>
            <person name="Emri T."/>
            <person name="Fekete E."/>
            <person name="Flipphi M."/>
            <person name="Freyberg S."/>
            <person name="Gallo A."/>
            <person name="Gournas C."/>
            <person name="Habgood R."/>
            <person name="Hainaut M."/>
            <person name="Harispe M.L."/>
            <person name="Henrissat B."/>
            <person name="Hilden K.S."/>
            <person name="Hope R."/>
            <person name="Hossain A."/>
            <person name="Karabika E."/>
            <person name="Karaffa L."/>
            <person name="Karanyi Z."/>
            <person name="Krasevec N."/>
            <person name="Kuo A."/>
            <person name="Kusch H."/>
            <person name="LaButti K."/>
            <person name="Lagendijk E.L."/>
            <person name="Lapidus A."/>
            <person name="Levasseur A."/>
            <person name="Lindquist E."/>
            <person name="Lipzen A."/>
            <person name="Logrieco A.F."/>
            <person name="MacCabe A."/>
            <person name="Maekelae M.R."/>
            <person name="Malavazi I."/>
            <person name="Melin P."/>
            <person name="Meyer V."/>
            <person name="Mielnichuk N."/>
            <person name="Miskei M."/>
            <person name="Molnar A.P."/>
            <person name="Mule G."/>
            <person name="Ngan C.Y."/>
            <person name="Orejas M."/>
            <person name="Orosz E."/>
            <person name="Ouedraogo J.P."/>
            <person name="Overkamp K.M."/>
            <person name="Park H.-S."/>
            <person name="Perrone G."/>
            <person name="Piumi F."/>
            <person name="Punt P.J."/>
            <person name="Ram A.F."/>
            <person name="Ramon A."/>
            <person name="Rauscher S."/>
            <person name="Record E."/>
            <person name="Riano-Pachon D.M."/>
            <person name="Robert V."/>
            <person name="Roehrig J."/>
            <person name="Ruller R."/>
            <person name="Salamov A."/>
            <person name="Salih N.S."/>
            <person name="Samson R.A."/>
            <person name="Sandor E."/>
            <person name="Sanguinetti M."/>
            <person name="Schuetze T."/>
            <person name="Sepcic K."/>
            <person name="Shelest E."/>
            <person name="Sherlock G."/>
            <person name="Sophianopoulou V."/>
            <person name="Squina F.M."/>
            <person name="Sun H."/>
            <person name="Susca A."/>
            <person name="Todd R.B."/>
            <person name="Tsang A."/>
            <person name="Unkles S.E."/>
            <person name="van de Wiele N."/>
            <person name="van Rossen-Uffink D."/>
            <person name="Oliveira J.V."/>
            <person name="Vesth T.C."/>
            <person name="Visser J."/>
            <person name="Yu J.-H."/>
            <person name="Zhou M."/>
            <person name="Andersen M.R."/>
            <person name="Archer D.B."/>
            <person name="Baker S.E."/>
            <person name="Benoit I."/>
            <person name="Brakhage A.A."/>
            <person name="Braus G.H."/>
            <person name="Fischer R."/>
            <person name="Frisvad J.C."/>
            <person name="Goldman G.H."/>
            <person name="Houbraken J."/>
            <person name="Oakley B."/>
            <person name="Pocsi I."/>
            <person name="Scazzocchio C."/>
            <person name="Seiboth B."/>
            <person name="vanKuyk P.A."/>
            <person name="Wortman J."/>
            <person name="Dyer P.S."/>
            <person name="Grigoriev I.V."/>
        </authorList>
    </citation>
    <scope>NUCLEOTIDE SEQUENCE [LARGE SCALE GENOMIC DNA]</scope>
    <source>
        <strain evidence="2">DTO 134E9</strain>
    </source>
</reference>
<dbReference type="GeneID" id="63748879"/>
<dbReference type="SUPFAM" id="SSF53474">
    <property type="entry name" value="alpha/beta-Hydrolases"/>
    <property type="match status" value="1"/>
</dbReference>
<organism evidence="1 2">
    <name type="scientific">Aspergillus wentii DTO 134E9</name>
    <dbReference type="NCBI Taxonomy" id="1073089"/>
    <lineage>
        <taxon>Eukaryota</taxon>
        <taxon>Fungi</taxon>
        <taxon>Dikarya</taxon>
        <taxon>Ascomycota</taxon>
        <taxon>Pezizomycotina</taxon>
        <taxon>Eurotiomycetes</taxon>
        <taxon>Eurotiomycetidae</taxon>
        <taxon>Eurotiales</taxon>
        <taxon>Aspergillaceae</taxon>
        <taxon>Aspergillus</taxon>
        <taxon>Aspergillus subgen. Cremei</taxon>
    </lineage>
</organism>
<name>A0A1L9RJI6_ASPWE</name>
<protein>
    <recommendedName>
        <fullName evidence="3">AB hydrolase-1 domain-containing protein</fullName>
    </recommendedName>
</protein>
<dbReference type="STRING" id="1073089.A0A1L9RJI6"/>
<dbReference type="Proteomes" id="UP000184383">
    <property type="component" value="Unassembled WGS sequence"/>
</dbReference>
<dbReference type="AlphaFoldDB" id="A0A1L9RJI6"/>
<evidence type="ECO:0008006" key="3">
    <source>
        <dbReference type="Google" id="ProtNLM"/>
    </source>
</evidence>
<gene>
    <name evidence="1" type="ORF">ASPWEDRAFT_27736</name>
</gene>